<dbReference type="AlphaFoldDB" id="A0AAV5A064"/>
<gene>
    <name evidence="1" type="ORF">Clacol_000148</name>
</gene>
<accession>A0AAV5A064</accession>
<keyword evidence="2" id="KW-1185">Reference proteome</keyword>
<protein>
    <submittedName>
        <fullName evidence="1">Uncharacterized protein</fullName>
    </submittedName>
</protein>
<name>A0AAV5A064_9AGAM</name>
<sequence>MPLVATLFRQTRHGCHKLQCKVYKTGMMYLIQFQVLSASPGFDSRENRIYEELYWEFHTDTITALDGSAATLLTTQYNLCAGTLATFGKGKLDVEKIISEGLDYRVSYRAILLDGSRL</sequence>
<reference evidence="1" key="1">
    <citation type="submission" date="2021-10" db="EMBL/GenBank/DDBJ databases">
        <title>De novo Genome Assembly of Clathrus columnatus (Basidiomycota, Fungi) Using Illumina and Nanopore Sequence Data.</title>
        <authorList>
            <person name="Ogiso-Tanaka E."/>
            <person name="Itagaki H."/>
            <person name="Hosoya T."/>
            <person name="Hosaka K."/>
        </authorList>
    </citation>
    <scope>NUCLEOTIDE SEQUENCE</scope>
    <source>
        <strain evidence="1">MO-923</strain>
    </source>
</reference>
<dbReference type="Proteomes" id="UP001050691">
    <property type="component" value="Unassembled WGS sequence"/>
</dbReference>
<organism evidence="1 2">
    <name type="scientific">Clathrus columnatus</name>
    <dbReference type="NCBI Taxonomy" id="1419009"/>
    <lineage>
        <taxon>Eukaryota</taxon>
        <taxon>Fungi</taxon>
        <taxon>Dikarya</taxon>
        <taxon>Basidiomycota</taxon>
        <taxon>Agaricomycotina</taxon>
        <taxon>Agaricomycetes</taxon>
        <taxon>Phallomycetidae</taxon>
        <taxon>Phallales</taxon>
        <taxon>Clathraceae</taxon>
        <taxon>Clathrus</taxon>
    </lineage>
</organism>
<comment type="caution">
    <text evidence="1">The sequence shown here is derived from an EMBL/GenBank/DDBJ whole genome shotgun (WGS) entry which is preliminary data.</text>
</comment>
<proteinExistence type="predicted"/>
<evidence type="ECO:0000313" key="2">
    <source>
        <dbReference type="Proteomes" id="UP001050691"/>
    </source>
</evidence>
<evidence type="ECO:0000313" key="1">
    <source>
        <dbReference type="EMBL" id="GJJ05961.1"/>
    </source>
</evidence>
<dbReference type="EMBL" id="BPWL01000001">
    <property type="protein sequence ID" value="GJJ05961.1"/>
    <property type="molecule type" value="Genomic_DNA"/>
</dbReference>